<dbReference type="NCBIfam" id="TIGR00254">
    <property type="entry name" value="GGDEF"/>
    <property type="match status" value="1"/>
</dbReference>
<keyword evidence="4" id="KW-0812">Transmembrane</keyword>
<dbReference type="EMBL" id="BAABWH010000001">
    <property type="protein sequence ID" value="GAA6144314.1"/>
    <property type="molecule type" value="Genomic_DNA"/>
</dbReference>
<dbReference type="PROSITE" id="PS50887">
    <property type="entry name" value="GGDEF"/>
    <property type="match status" value="1"/>
</dbReference>
<dbReference type="Pfam" id="PF07696">
    <property type="entry name" value="7TMR-DISMED2"/>
    <property type="match status" value="1"/>
</dbReference>
<keyword evidence="4" id="KW-1133">Transmembrane helix</keyword>
<keyword evidence="3" id="KW-0175">Coiled coil</keyword>
<feature type="coiled-coil region" evidence="3">
    <location>
        <begin position="429"/>
        <end position="456"/>
    </location>
</feature>
<dbReference type="PANTHER" id="PTHR45138">
    <property type="entry name" value="REGULATORY COMPONENTS OF SENSORY TRANSDUCTION SYSTEM"/>
    <property type="match status" value="1"/>
</dbReference>
<dbReference type="CDD" id="cd01949">
    <property type="entry name" value="GGDEF"/>
    <property type="match status" value="1"/>
</dbReference>
<dbReference type="SUPFAM" id="SSF55073">
    <property type="entry name" value="Nucleotide cyclase"/>
    <property type="match status" value="1"/>
</dbReference>
<feature type="transmembrane region" description="Helical" evidence="4">
    <location>
        <begin position="355"/>
        <end position="372"/>
    </location>
</feature>
<evidence type="ECO:0000256" key="3">
    <source>
        <dbReference type="SAM" id="Coils"/>
    </source>
</evidence>
<dbReference type="Proteomes" id="UP001481413">
    <property type="component" value="Unassembled WGS sequence"/>
</dbReference>
<protein>
    <recommendedName>
        <fullName evidence="1">diguanylate cyclase</fullName>
        <ecNumber evidence="1">2.7.7.65</ecNumber>
    </recommendedName>
</protein>
<dbReference type="Pfam" id="PF07695">
    <property type="entry name" value="7TMR-DISM_7TM"/>
    <property type="match status" value="1"/>
</dbReference>
<comment type="caution">
    <text evidence="6">The sequence shown here is derived from an EMBL/GenBank/DDBJ whole genome shotgun (WGS) entry which is preliminary data.</text>
</comment>
<dbReference type="Pfam" id="PF00990">
    <property type="entry name" value="GGDEF"/>
    <property type="match status" value="1"/>
</dbReference>
<feature type="transmembrane region" description="Helical" evidence="4">
    <location>
        <begin position="201"/>
        <end position="224"/>
    </location>
</feature>
<feature type="transmembrane region" description="Helical" evidence="4">
    <location>
        <begin position="267"/>
        <end position="287"/>
    </location>
</feature>
<dbReference type="PANTHER" id="PTHR45138:SF9">
    <property type="entry name" value="DIGUANYLATE CYCLASE DGCM-RELATED"/>
    <property type="match status" value="1"/>
</dbReference>
<feature type="transmembrane region" description="Helical" evidence="4">
    <location>
        <begin position="231"/>
        <end position="255"/>
    </location>
</feature>
<keyword evidence="4" id="KW-0472">Membrane</keyword>
<evidence type="ECO:0000259" key="5">
    <source>
        <dbReference type="PROSITE" id="PS50887"/>
    </source>
</evidence>
<dbReference type="EC" id="2.7.7.65" evidence="1"/>
<gene>
    <name evidence="6" type="ORF">NBRC116585_04310</name>
</gene>
<dbReference type="InterPro" id="IPR050469">
    <property type="entry name" value="Diguanylate_Cyclase"/>
</dbReference>
<dbReference type="RefSeq" id="WP_353293246.1">
    <property type="nucleotide sequence ID" value="NZ_BAABWH010000001.1"/>
</dbReference>
<dbReference type="InterPro" id="IPR029787">
    <property type="entry name" value="Nucleotide_cyclase"/>
</dbReference>
<dbReference type="InterPro" id="IPR011623">
    <property type="entry name" value="7TMR_DISM_rcpt_extracell_dom1"/>
</dbReference>
<dbReference type="InterPro" id="IPR043128">
    <property type="entry name" value="Rev_trsase/Diguanyl_cyclase"/>
</dbReference>
<feature type="domain" description="GGDEF" evidence="5">
    <location>
        <begin position="484"/>
        <end position="619"/>
    </location>
</feature>
<reference evidence="6 7" key="1">
    <citation type="submission" date="2024-04" db="EMBL/GenBank/DDBJ databases">
        <title>Draft genome sequence of Thalassolituus maritimus NBRC 116585.</title>
        <authorList>
            <person name="Miyakawa T."/>
            <person name="Kusuya Y."/>
            <person name="Miura T."/>
        </authorList>
    </citation>
    <scope>NUCLEOTIDE SEQUENCE [LARGE SCALE GENOMIC DNA]</scope>
    <source>
        <strain evidence="6 7">5NW40-0001</strain>
    </source>
</reference>
<organism evidence="6 7">
    <name type="scientific">Thalassolituus maritimus</name>
    <dbReference type="NCBI Taxonomy" id="484498"/>
    <lineage>
        <taxon>Bacteria</taxon>
        <taxon>Pseudomonadati</taxon>
        <taxon>Pseudomonadota</taxon>
        <taxon>Gammaproteobacteria</taxon>
        <taxon>Oceanospirillales</taxon>
        <taxon>Oceanospirillaceae</taxon>
        <taxon>Thalassolituus</taxon>
    </lineage>
</organism>
<feature type="transmembrane region" description="Helical" evidence="4">
    <location>
        <begin position="17"/>
        <end position="37"/>
    </location>
</feature>
<evidence type="ECO:0000256" key="2">
    <source>
        <dbReference type="ARBA" id="ARBA00034247"/>
    </source>
</evidence>
<feature type="transmembrane region" description="Helical" evidence="4">
    <location>
        <begin position="326"/>
        <end position="343"/>
    </location>
</feature>
<proteinExistence type="predicted"/>
<dbReference type="Gene3D" id="3.30.70.270">
    <property type="match status" value="1"/>
</dbReference>
<name>A0ABP9ZW44_9GAMM</name>
<evidence type="ECO:0000313" key="7">
    <source>
        <dbReference type="Proteomes" id="UP001481413"/>
    </source>
</evidence>
<accession>A0ABP9ZW44</accession>
<comment type="catalytic activity">
    <reaction evidence="2">
        <text>2 GTP = 3',3'-c-di-GMP + 2 diphosphate</text>
        <dbReference type="Rhea" id="RHEA:24898"/>
        <dbReference type="ChEBI" id="CHEBI:33019"/>
        <dbReference type="ChEBI" id="CHEBI:37565"/>
        <dbReference type="ChEBI" id="CHEBI:58805"/>
        <dbReference type="EC" id="2.7.7.65"/>
    </reaction>
</comment>
<evidence type="ECO:0000313" key="6">
    <source>
        <dbReference type="EMBL" id="GAA6144314.1"/>
    </source>
</evidence>
<feature type="transmembrane region" description="Helical" evidence="4">
    <location>
        <begin position="384"/>
        <end position="404"/>
    </location>
</feature>
<dbReference type="SMART" id="SM00267">
    <property type="entry name" value="GGDEF"/>
    <property type="match status" value="1"/>
</dbReference>
<evidence type="ECO:0000256" key="4">
    <source>
        <dbReference type="SAM" id="Phobius"/>
    </source>
</evidence>
<dbReference type="InterPro" id="IPR011622">
    <property type="entry name" value="7TMR_DISM_rcpt_extracell_dom2"/>
</dbReference>
<keyword evidence="7" id="KW-1185">Reference proteome</keyword>
<feature type="transmembrane region" description="Helical" evidence="4">
    <location>
        <begin position="299"/>
        <end position="320"/>
    </location>
</feature>
<sequence length="623" mass="70363">MPIPKTHDQGQDRRSGFALHCTQALVSILILLVALIAHRSHAIETVHYTGDKVSLLPLLEFVSESKGETLDDILVRPESDWHHRQSINNNLGQTSDPIWARVRLSGISTAFGQPIVRLNYPHHDYVDFYLFERGRLIRHFTVGDQLTFDSRPVDQRTFWFPLDDASADEQEIYIRISTPGPLLMPLDLMSYKEAAEEEKLLYLWAGAFLGIIAIMALYNLFLYFSLRESSYILYVIYLLSAGVMQGTMFGFGTQYFWGSNPGVNNQVIAFLAPFVQLTAMAFVLKFVDLRNFGSILDRSVANLLMFVLIVMCIASFTVPYSLIVKLGHSIALFGVICAFYVGIKGWIMGMKSARMFTIAWFAHLVFIGWYLLDMTGKIPATEIGNQAFALGFIAELSLLSIAFADKMNQEKELRINSQTKLLDMQVAMNQELDNKVKERTAALEKANRRLEELSVTDGLTKLFNRRYFDQVFRDHYEQSYKDQHPISVMMVDIDFFKKLNDNYGHAFGDLCLVRAAQLIRKVVTMPGAFAARYGGEEFVVVLPKTTEDRATQVGEMLRKAFEQTTVTQGKQSKNMTISIGVACTIPSQPGLEEKLLSVADACLYQSKENGRNQVTPSEKLAGQ</sequence>
<dbReference type="InterPro" id="IPR000160">
    <property type="entry name" value="GGDEF_dom"/>
</dbReference>
<evidence type="ECO:0000256" key="1">
    <source>
        <dbReference type="ARBA" id="ARBA00012528"/>
    </source>
</evidence>
<dbReference type="Gene3D" id="2.60.40.2380">
    <property type="match status" value="1"/>
</dbReference>